<dbReference type="AlphaFoldDB" id="A0A2N1J097"/>
<dbReference type="CDD" id="cd00085">
    <property type="entry name" value="HNHc"/>
    <property type="match status" value="1"/>
</dbReference>
<accession>A0A2N1J097</accession>
<dbReference type="Gene3D" id="1.10.30.50">
    <property type="match status" value="1"/>
</dbReference>
<dbReference type="OrthoDB" id="9802901at2"/>
<dbReference type="RefSeq" id="WP_101185682.1">
    <property type="nucleotide sequence ID" value="NZ_CP031218.1"/>
</dbReference>
<evidence type="ECO:0000313" key="4">
    <source>
        <dbReference type="Proteomes" id="UP000233248"/>
    </source>
</evidence>
<feature type="domain" description="HNH nuclease" evidence="2">
    <location>
        <begin position="126"/>
        <end position="179"/>
    </location>
</feature>
<dbReference type="GO" id="GO:0003676">
    <property type="term" value="F:nucleic acid binding"/>
    <property type="evidence" value="ECO:0007669"/>
    <property type="project" value="InterPro"/>
</dbReference>
<keyword evidence="1" id="KW-0472">Membrane</keyword>
<comment type="caution">
    <text evidence="3">The sequence shown here is derived from an EMBL/GenBank/DDBJ whole genome shotgun (WGS) entry which is preliminary data.</text>
</comment>
<keyword evidence="3" id="KW-0378">Hydrolase</keyword>
<name>A0A2N1J097_9BACT</name>
<protein>
    <submittedName>
        <fullName evidence="3">HNH endonuclease</fullName>
    </submittedName>
</protein>
<keyword evidence="1" id="KW-1133">Transmembrane helix</keyword>
<sequence>MVLDIDFIISGSIIIAILIPLYIYRKKVYNFFTRKGDFKTFEENVKNFLETHYPKIKFDYSIINKSNTKKDEKLRQILIIEDLVSQFINYEYELHTQKSIHNDLLWSTYKQNCKPIKGKLPNDWAKRKEFTYRRDNGKCKRCGVNITSSDANVIFIKPIENGGGYNFENLITLCVDCNKILNPNRENKNIKNSWIEDELLKKVTVN</sequence>
<dbReference type="Proteomes" id="UP000233248">
    <property type="component" value="Unassembled WGS sequence"/>
</dbReference>
<proteinExistence type="predicted"/>
<dbReference type="GO" id="GO:0008270">
    <property type="term" value="F:zinc ion binding"/>
    <property type="evidence" value="ECO:0007669"/>
    <property type="project" value="InterPro"/>
</dbReference>
<dbReference type="EMBL" id="NXIF01000048">
    <property type="protein sequence ID" value="PKI79973.1"/>
    <property type="molecule type" value="Genomic_DNA"/>
</dbReference>
<dbReference type="Pfam" id="PF01844">
    <property type="entry name" value="HNH"/>
    <property type="match status" value="1"/>
</dbReference>
<evidence type="ECO:0000259" key="2">
    <source>
        <dbReference type="SMART" id="SM00507"/>
    </source>
</evidence>
<dbReference type="KEGG" id="ahs:AHALO_1940"/>
<evidence type="ECO:0000256" key="1">
    <source>
        <dbReference type="SAM" id="Phobius"/>
    </source>
</evidence>
<reference evidence="3 4" key="1">
    <citation type="submission" date="2017-09" db="EMBL/GenBank/DDBJ databases">
        <title>Genomics of the genus Arcobacter.</title>
        <authorList>
            <person name="Perez-Cataluna A."/>
            <person name="Figueras M.J."/>
            <person name="Salas-Masso N."/>
        </authorList>
    </citation>
    <scope>NUCLEOTIDE SEQUENCE [LARGE SCALE GENOMIC DNA]</scope>
    <source>
        <strain evidence="3 4">DSM 18005</strain>
    </source>
</reference>
<feature type="transmembrane region" description="Helical" evidence="1">
    <location>
        <begin position="6"/>
        <end position="24"/>
    </location>
</feature>
<keyword evidence="3" id="KW-0255">Endonuclease</keyword>
<gene>
    <name evidence="3" type="ORF">CP960_11775</name>
</gene>
<keyword evidence="1" id="KW-0812">Transmembrane</keyword>
<evidence type="ECO:0000313" key="3">
    <source>
        <dbReference type="EMBL" id="PKI79973.1"/>
    </source>
</evidence>
<dbReference type="InterPro" id="IPR002711">
    <property type="entry name" value="HNH"/>
</dbReference>
<dbReference type="InterPro" id="IPR003615">
    <property type="entry name" value="HNH_nuc"/>
</dbReference>
<organism evidence="3 4">
    <name type="scientific">Malaciobacter halophilus</name>
    <dbReference type="NCBI Taxonomy" id="197482"/>
    <lineage>
        <taxon>Bacteria</taxon>
        <taxon>Pseudomonadati</taxon>
        <taxon>Campylobacterota</taxon>
        <taxon>Epsilonproteobacteria</taxon>
        <taxon>Campylobacterales</taxon>
        <taxon>Arcobacteraceae</taxon>
        <taxon>Malaciobacter</taxon>
    </lineage>
</organism>
<dbReference type="SMART" id="SM00507">
    <property type="entry name" value="HNHc"/>
    <property type="match status" value="1"/>
</dbReference>
<keyword evidence="4" id="KW-1185">Reference proteome</keyword>
<dbReference type="GO" id="GO:0004519">
    <property type="term" value="F:endonuclease activity"/>
    <property type="evidence" value="ECO:0007669"/>
    <property type="project" value="UniProtKB-KW"/>
</dbReference>
<keyword evidence="3" id="KW-0540">Nuclease</keyword>